<sequence>MASTKIKEKKDKSEKKERKEKKKSSKTAAAVEPVSEPESVSEPAPASDVASSPEPASRKRKRIVAPEDELEVDVNAPEPLSKKELRRAKKGKVVNKPDAAAKAGITDNNNDNDAAAADGTATKAGAAKPAEKSIHGIWIGNLPWTATKESLRTFICEHASLTDEQITRVHMPAPDKASVATMRIKPTNKGFAYVDFSDAEAVQAAIGASETLMGGRRVLIKDAHSFAGRPQKDPAEKEKDATKALAVQASGGKEPSRRVFVGNLAFDVTKEDLLEHYAKCGPVADLHMATFQDSGKCKGYAWVTFETLDAAAAAVAGFVRIPVERDDDSSDEEEEEENDDDEDMPDADAAATSKPKKAKKPKKEKLRKWFVNRLGGRALRAEFAEDAQTRYKKRYGKDSKGRGSHGNDNNGGEADAITEVGSAPAPRPRRQPYERKKVDARTIAPGAALASAPRSSGAIVEARGKKITF</sequence>
<feature type="compositionally biased region" description="Low complexity" evidence="4">
    <location>
        <begin position="26"/>
        <end position="47"/>
    </location>
</feature>
<dbReference type="Gene3D" id="3.30.70.330">
    <property type="match status" value="2"/>
</dbReference>
<evidence type="ECO:0000259" key="5">
    <source>
        <dbReference type="PROSITE" id="PS50102"/>
    </source>
</evidence>
<feature type="compositionally biased region" description="Basic and acidic residues" evidence="4">
    <location>
        <begin position="1"/>
        <end position="17"/>
    </location>
</feature>
<dbReference type="PANTHER" id="PTHR23236:SF119">
    <property type="entry name" value="NUCLEAR RNA-BINDING PROTEIN SART-3"/>
    <property type="match status" value="1"/>
</dbReference>
<dbReference type="InterPro" id="IPR035979">
    <property type="entry name" value="RBD_domain_sf"/>
</dbReference>
<name>A0A6A6B687_9PEZI</name>
<dbReference type="PROSITE" id="PS50102">
    <property type="entry name" value="RRM"/>
    <property type="match status" value="2"/>
</dbReference>
<feature type="region of interest" description="Disordered" evidence="4">
    <location>
        <begin position="1"/>
        <end position="117"/>
    </location>
</feature>
<dbReference type="SUPFAM" id="SSF54928">
    <property type="entry name" value="RNA-binding domain, RBD"/>
    <property type="match status" value="2"/>
</dbReference>
<feature type="region of interest" description="Disordered" evidence="4">
    <location>
        <begin position="393"/>
        <end position="440"/>
    </location>
</feature>
<dbReference type="EMBL" id="ML995496">
    <property type="protein sequence ID" value="KAF2138487.1"/>
    <property type="molecule type" value="Genomic_DNA"/>
</dbReference>
<evidence type="ECO:0000256" key="3">
    <source>
        <dbReference type="PROSITE-ProRule" id="PRU00176"/>
    </source>
</evidence>
<keyword evidence="7" id="KW-1185">Reference proteome</keyword>
<evidence type="ECO:0000313" key="6">
    <source>
        <dbReference type="EMBL" id="KAF2138487.1"/>
    </source>
</evidence>
<accession>A0A6A6B687</accession>
<feature type="domain" description="RRM" evidence="5">
    <location>
        <begin position="135"/>
        <end position="225"/>
    </location>
</feature>
<evidence type="ECO:0000313" key="7">
    <source>
        <dbReference type="Proteomes" id="UP000799438"/>
    </source>
</evidence>
<feature type="region of interest" description="Disordered" evidence="4">
    <location>
        <begin position="323"/>
        <end position="364"/>
    </location>
</feature>
<organism evidence="6 7">
    <name type="scientific">Aplosporella prunicola CBS 121167</name>
    <dbReference type="NCBI Taxonomy" id="1176127"/>
    <lineage>
        <taxon>Eukaryota</taxon>
        <taxon>Fungi</taxon>
        <taxon>Dikarya</taxon>
        <taxon>Ascomycota</taxon>
        <taxon>Pezizomycotina</taxon>
        <taxon>Dothideomycetes</taxon>
        <taxon>Dothideomycetes incertae sedis</taxon>
        <taxon>Botryosphaeriales</taxon>
        <taxon>Aplosporellaceae</taxon>
        <taxon>Aplosporella</taxon>
    </lineage>
</organism>
<feature type="compositionally biased region" description="Low complexity" evidence="4">
    <location>
        <begin position="103"/>
        <end position="117"/>
    </location>
</feature>
<feature type="compositionally biased region" description="Basic residues" evidence="4">
    <location>
        <begin position="84"/>
        <end position="93"/>
    </location>
</feature>
<dbReference type="InterPro" id="IPR000504">
    <property type="entry name" value="RRM_dom"/>
</dbReference>
<dbReference type="PANTHER" id="PTHR23236">
    <property type="entry name" value="EUKARYOTIC TRANSLATION INITIATION FACTOR 4B/4H"/>
    <property type="match status" value="1"/>
</dbReference>
<dbReference type="AlphaFoldDB" id="A0A6A6B687"/>
<keyword evidence="2 3" id="KW-0694">RNA-binding</keyword>
<feature type="compositionally biased region" description="Acidic residues" evidence="4">
    <location>
        <begin position="325"/>
        <end position="346"/>
    </location>
</feature>
<dbReference type="RefSeq" id="XP_033394200.1">
    <property type="nucleotide sequence ID" value="XM_033541032.1"/>
</dbReference>
<dbReference type="OrthoDB" id="1875751at2759"/>
<gene>
    <name evidence="6" type="ORF">K452DRAFT_290631</name>
</gene>
<feature type="compositionally biased region" description="Basic residues" evidence="4">
    <location>
        <begin position="354"/>
        <end position="364"/>
    </location>
</feature>
<dbReference type="Proteomes" id="UP000799438">
    <property type="component" value="Unassembled WGS sequence"/>
</dbReference>
<keyword evidence="1" id="KW-0677">Repeat</keyword>
<dbReference type="GO" id="GO:0003723">
    <property type="term" value="F:RNA binding"/>
    <property type="evidence" value="ECO:0007669"/>
    <property type="project" value="UniProtKB-UniRule"/>
</dbReference>
<proteinExistence type="predicted"/>
<dbReference type="SMART" id="SM00360">
    <property type="entry name" value="RRM"/>
    <property type="match status" value="2"/>
</dbReference>
<feature type="non-terminal residue" evidence="6">
    <location>
        <position position="469"/>
    </location>
</feature>
<dbReference type="InterPro" id="IPR012677">
    <property type="entry name" value="Nucleotide-bd_a/b_plait_sf"/>
</dbReference>
<reference evidence="6" key="1">
    <citation type="journal article" date="2020" name="Stud. Mycol.">
        <title>101 Dothideomycetes genomes: a test case for predicting lifestyles and emergence of pathogens.</title>
        <authorList>
            <person name="Haridas S."/>
            <person name="Albert R."/>
            <person name="Binder M."/>
            <person name="Bloem J."/>
            <person name="Labutti K."/>
            <person name="Salamov A."/>
            <person name="Andreopoulos B."/>
            <person name="Baker S."/>
            <person name="Barry K."/>
            <person name="Bills G."/>
            <person name="Bluhm B."/>
            <person name="Cannon C."/>
            <person name="Castanera R."/>
            <person name="Culley D."/>
            <person name="Daum C."/>
            <person name="Ezra D."/>
            <person name="Gonzalez J."/>
            <person name="Henrissat B."/>
            <person name="Kuo A."/>
            <person name="Liang C."/>
            <person name="Lipzen A."/>
            <person name="Lutzoni F."/>
            <person name="Magnuson J."/>
            <person name="Mondo S."/>
            <person name="Nolan M."/>
            <person name="Ohm R."/>
            <person name="Pangilinan J."/>
            <person name="Park H.-J."/>
            <person name="Ramirez L."/>
            <person name="Alfaro M."/>
            <person name="Sun H."/>
            <person name="Tritt A."/>
            <person name="Yoshinaga Y."/>
            <person name="Zwiers L.-H."/>
            <person name="Turgeon B."/>
            <person name="Goodwin S."/>
            <person name="Spatafora J."/>
            <person name="Crous P."/>
            <person name="Grigoriev I."/>
        </authorList>
    </citation>
    <scope>NUCLEOTIDE SEQUENCE</scope>
    <source>
        <strain evidence="6">CBS 121167</strain>
    </source>
</reference>
<dbReference type="Pfam" id="PF00076">
    <property type="entry name" value="RRM_1"/>
    <property type="match status" value="1"/>
</dbReference>
<feature type="domain" description="RRM" evidence="5">
    <location>
        <begin position="257"/>
        <end position="386"/>
    </location>
</feature>
<protein>
    <recommendedName>
        <fullName evidence="5">RRM domain-containing protein</fullName>
    </recommendedName>
</protein>
<evidence type="ECO:0000256" key="2">
    <source>
        <dbReference type="ARBA" id="ARBA00022884"/>
    </source>
</evidence>
<evidence type="ECO:0000256" key="1">
    <source>
        <dbReference type="ARBA" id="ARBA00022737"/>
    </source>
</evidence>
<evidence type="ECO:0000256" key="4">
    <source>
        <dbReference type="SAM" id="MobiDB-lite"/>
    </source>
</evidence>
<feature type="compositionally biased region" description="Basic and acidic residues" evidence="4">
    <location>
        <begin position="431"/>
        <end position="440"/>
    </location>
</feature>
<dbReference type="GeneID" id="54298528"/>